<evidence type="ECO:0000259" key="14">
    <source>
        <dbReference type="Pfam" id="PF04057"/>
    </source>
</evidence>
<comment type="function">
    <text evidence="9 11">As part of the heterotrimeric replication protein A complex (RPA/RP-A), binds and stabilizes single-stranded DNA intermediates, that form during DNA replication or upon DNA stress. It prevents their reannealing and in parallel, recruits and activates different proteins and complexes involved in DNA metabolism. Thereby, it plays an essential role both in DNA replication and the cellular response to DNA damage.</text>
</comment>
<dbReference type="FunFam" id="2.40.50.140:FF:000090">
    <property type="entry name" value="Replication protein A subunit"/>
    <property type="match status" value="1"/>
</dbReference>
<keyword evidence="5 11" id="KW-0863">Zinc-finger</keyword>
<evidence type="ECO:0000256" key="4">
    <source>
        <dbReference type="ARBA" id="ARBA00022723"/>
    </source>
</evidence>
<dbReference type="Pfam" id="PF16900">
    <property type="entry name" value="REPA_OB_2"/>
    <property type="match status" value="1"/>
</dbReference>
<feature type="compositionally biased region" description="Polar residues" evidence="12">
    <location>
        <begin position="145"/>
        <end position="159"/>
    </location>
</feature>
<evidence type="ECO:0000256" key="1">
    <source>
        <dbReference type="ARBA" id="ARBA00004123"/>
    </source>
</evidence>
<dbReference type="CDD" id="cd04477">
    <property type="entry name" value="RPA1N"/>
    <property type="match status" value="1"/>
</dbReference>
<evidence type="ECO:0000256" key="9">
    <source>
        <dbReference type="ARBA" id="ARBA00058595"/>
    </source>
</evidence>
<evidence type="ECO:0000259" key="15">
    <source>
        <dbReference type="Pfam" id="PF08646"/>
    </source>
</evidence>
<evidence type="ECO:0000256" key="5">
    <source>
        <dbReference type="ARBA" id="ARBA00022771"/>
    </source>
</evidence>
<evidence type="ECO:0000256" key="2">
    <source>
        <dbReference type="ARBA" id="ARBA00005690"/>
    </source>
</evidence>
<accession>A0A8K1YI40</accession>
<evidence type="ECO:0000256" key="11">
    <source>
        <dbReference type="RuleBase" id="RU364130"/>
    </source>
</evidence>
<comment type="similarity">
    <text evidence="2 11">Belongs to the replication factor A protein 1 family.</text>
</comment>
<dbReference type="Gene3D" id="2.40.50.140">
    <property type="entry name" value="Nucleic acid-binding proteins"/>
    <property type="match status" value="4"/>
</dbReference>
<evidence type="ECO:0000256" key="10">
    <source>
        <dbReference type="ARBA" id="ARBA00062035"/>
    </source>
</evidence>
<feature type="domain" description="Replication protein A 70 kDa DNA-binding subunit B/D first OB fold" evidence="13">
    <location>
        <begin position="184"/>
        <end position="286"/>
    </location>
</feature>
<dbReference type="InterPro" id="IPR013955">
    <property type="entry name" value="Rep_factor-A_C"/>
</dbReference>
<evidence type="ECO:0000313" key="17">
    <source>
        <dbReference type="EMBL" id="UBR27748.1"/>
    </source>
</evidence>
<keyword evidence="6 11" id="KW-0862">Zinc</keyword>
<evidence type="ECO:0000256" key="7">
    <source>
        <dbReference type="ARBA" id="ARBA00023125"/>
    </source>
</evidence>
<keyword evidence="8 11" id="KW-0539">Nucleus</keyword>
<dbReference type="GO" id="GO:0006260">
    <property type="term" value="P:DNA replication"/>
    <property type="evidence" value="ECO:0007669"/>
    <property type="project" value="UniProtKB-KW"/>
</dbReference>
<keyword evidence="3 11" id="KW-0235">DNA replication</keyword>
<evidence type="ECO:0000259" key="13">
    <source>
        <dbReference type="Pfam" id="PF02721"/>
    </source>
</evidence>
<dbReference type="Pfam" id="PF04057">
    <property type="entry name" value="Rep-A_N"/>
    <property type="match status" value="1"/>
</dbReference>
<dbReference type="InterPro" id="IPR004591">
    <property type="entry name" value="Rfa1"/>
</dbReference>
<dbReference type="FunFam" id="2.40.50.140:FF:000041">
    <property type="entry name" value="Replication protein A subunit"/>
    <property type="match status" value="1"/>
</dbReference>
<dbReference type="FunFam" id="2.40.50.140:FF:000064">
    <property type="entry name" value="Replication protein A subunit"/>
    <property type="match status" value="1"/>
</dbReference>
<evidence type="ECO:0000256" key="6">
    <source>
        <dbReference type="ARBA" id="ARBA00022833"/>
    </source>
</evidence>
<feature type="domain" description="Replication protein A OB" evidence="16">
    <location>
        <begin position="303"/>
        <end position="401"/>
    </location>
</feature>
<dbReference type="NCBIfam" id="TIGR00617">
    <property type="entry name" value="rpa1"/>
    <property type="match status" value="1"/>
</dbReference>
<keyword evidence="7 11" id="KW-0238">DNA-binding</keyword>
<dbReference type="CDD" id="cd04476">
    <property type="entry name" value="RPA1_DBD_C"/>
    <property type="match status" value="1"/>
</dbReference>
<dbReference type="FunFam" id="2.40.50.140:FF:000117">
    <property type="entry name" value="Replication protein A subunit"/>
    <property type="match status" value="1"/>
</dbReference>
<dbReference type="GO" id="GO:0003677">
    <property type="term" value="F:DNA binding"/>
    <property type="evidence" value="ECO:0007669"/>
    <property type="project" value="UniProtKB-KW"/>
</dbReference>
<dbReference type="CDD" id="cd04475">
    <property type="entry name" value="RPA1_DBD_B"/>
    <property type="match status" value="1"/>
</dbReference>
<organism evidence="17">
    <name type="scientific">Locusta migratoria</name>
    <name type="common">Migratory locust</name>
    <dbReference type="NCBI Taxonomy" id="7004"/>
    <lineage>
        <taxon>Eukaryota</taxon>
        <taxon>Metazoa</taxon>
        <taxon>Ecdysozoa</taxon>
        <taxon>Arthropoda</taxon>
        <taxon>Hexapoda</taxon>
        <taxon>Insecta</taxon>
        <taxon>Pterygota</taxon>
        <taxon>Neoptera</taxon>
        <taxon>Polyneoptera</taxon>
        <taxon>Orthoptera</taxon>
        <taxon>Caelifera</taxon>
        <taxon>Acrididea</taxon>
        <taxon>Acridomorpha</taxon>
        <taxon>Acridoidea</taxon>
        <taxon>Acrididae</taxon>
        <taxon>Oedipodinae</taxon>
        <taxon>Locusta</taxon>
    </lineage>
</organism>
<dbReference type="GO" id="GO:0008270">
    <property type="term" value="F:zinc ion binding"/>
    <property type="evidence" value="ECO:0007669"/>
    <property type="project" value="UniProtKB-KW"/>
</dbReference>
<evidence type="ECO:0000256" key="3">
    <source>
        <dbReference type="ARBA" id="ARBA00022705"/>
    </source>
</evidence>
<dbReference type="InterPro" id="IPR031657">
    <property type="entry name" value="REPA_OB_2"/>
</dbReference>
<dbReference type="CDD" id="cd04474">
    <property type="entry name" value="RPA1_DBD_A"/>
    <property type="match status" value="1"/>
</dbReference>
<dbReference type="GO" id="GO:0006310">
    <property type="term" value="P:DNA recombination"/>
    <property type="evidence" value="ECO:0007669"/>
    <property type="project" value="InterPro"/>
</dbReference>
<keyword evidence="4 11" id="KW-0479">Metal-binding</keyword>
<dbReference type="Pfam" id="PF02721">
    <property type="entry name" value="DUF223"/>
    <property type="match status" value="1"/>
</dbReference>
<dbReference type="PANTHER" id="PTHR47165">
    <property type="entry name" value="OS03G0429900 PROTEIN"/>
    <property type="match status" value="1"/>
</dbReference>
<dbReference type="GO" id="GO:0006281">
    <property type="term" value="P:DNA repair"/>
    <property type="evidence" value="ECO:0007669"/>
    <property type="project" value="InterPro"/>
</dbReference>
<dbReference type="PANTHER" id="PTHR47165:SF4">
    <property type="entry name" value="OS03G0429900 PROTEIN"/>
    <property type="match status" value="1"/>
</dbReference>
<dbReference type="Pfam" id="PF08646">
    <property type="entry name" value="Rep_fac-A_C"/>
    <property type="match status" value="1"/>
</dbReference>
<feature type="region of interest" description="Disordered" evidence="12">
    <location>
        <begin position="125"/>
        <end position="175"/>
    </location>
</feature>
<dbReference type="SUPFAM" id="SSF50249">
    <property type="entry name" value="Nucleic acid-binding proteins"/>
    <property type="match status" value="4"/>
</dbReference>
<proteinExistence type="evidence at transcript level"/>
<dbReference type="InterPro" id="IPR012340">
    <property type="entry name" value="NA-bd_OB-fold"/>
</dbReference>
<comment type="subcellular location">
    <subcellularLocation>
        <location evidence="1 11">Nucleus</location>
    </subcellularLocation>
</comment>
<dbReference type="EMBL" id="MT791992">
    <property type="protein sequence ID" value="UBR27748.1"/>
    <property type="molecule type" value="mRNA"/>
</dbReference>
<dbReference type="AlphaFoldDB" id="A0A8K1YI40"/>
<sequence>MSKWQLTEGALATIMRGGTVEDPVMQILGSKRIAGAGSSERYRLLVSDGCHLNSFAMLATQLNDKLTSGELSDYSVVRMNRLITSMVNNGGRGEKRVMIILDLTILAKGTEVGAKIGNPVAFPEGGSSAAATPAPPKPAITSPAQSRPQANGTMGSAPTQPMRPPVRNNTAQLSSPADGHIFPIASLSPYQNKWVIKARVVNKTPVKTWSNARGEGKLFSMELVDESGEIRATAFKEQCDKFYDLIEVDRVYFISRCQLKPANKKFTSVNNDYEMTFTGETTVVPCHEDVTDIPHITFNFIPLNKLADTDLSAIVDVIGVLKATGGVEVFTARTTNREMKKREITIVDQSNTAMALTLWGEQAEEFSETPGTVLAVKGVKQSDFGGGRSASVLMSSTLQVNPDIPEAHRLRGWYDSVGHSQEHVNISAKQMGAAGSGGLTSWATLLEIRDKQMGSGEKPDYCQTKATITTIRSENCMYMSCAGENCNKKVIDMNNGMYRCEKCNRDYPGFKYRFLMSVCIGDWSGQQWVTCFQDTAEALLDMKAEQFGEIFSDKAQVQSIVNNATFKSFIFKLRVKFETFNDETRLKVVVMNLRPVDVREYCMKMISEIKTANGMS</sequence>
<reference evidence="17" key="1">
    <citation type="submission" date="2020-07" db="EMBL/GenBank/DDBJ databases">
        <title>Replication protein A family is essential for juvenile hormone-dependent vitellogenesis in the migratory locust, Locusta migratoria.</title>
        <authorList>
            <person name="Wu Z."/>
            <person name="Zhou S."/>
        </authorList>
    </citation>
    <scope>NUCLEOTIDE SEQUENCE</scope>
</reference>
<dbReference type="InterPro" id="IPR003871">
    <property type="entry name" value="RFA1B/D_OB_1st"/>
</dbReference>
<dbReference type="GO" id="GO:0005634">
    <property type="term" value="C:nucleus"/>
    <property type="evidence" value="ECO:0007669"/>
    <property type="project" value="UniProtKB-SubCell"/>
</dbReference>
<dbReference type="InterPro" id="IPR007199">
    <property type="entry name" value="Rep_factor-A_N"/>
</dbReference>
<name>A0A8K1YI40_LOCMI</name>
<protein>
    <recommendedName>
        <fullName evidence="11">Replication protein A subunit</fullName>
    </recommendedName>
</protein>
<feature type="domain" description="Replication factor A C-terminal" evidence="15">
    <location>
        <begin position="461"/>
        <end position="604"/>
    </location>
</feature>
<comment type="subunit">
    <text evidence="10 11">Component of the heterotrimeric canonical replication protein A complex (RPA).</text>
</comment>
<feature type="domain" description="Replication factor-A protein 1 N-terminal" evidence="14">
    <location>
        <begin position="6"/>
        <end position="107"/>
    </location>
</feature>
<dbReference type="InterPro" id="IPR047192">
    <property type="entry name" value="Euk_RPA1_DBD_C"/>
</dbReference>
<evidence type="ECO:0000256" key="8">
    <source>
        <dbReference type="ARBA" id="ARBA00023242"/>
    </source>
</evidence>
<evidence type="ECO:0000259" key="16">
    <source>
        <dbReference type="Pfam" id="PF16900"/>
    </source>
</evidence>
<evidence type="ECO:0000256" key="12">
    <source>
        <dbReference type="SAM" id="MobiDB-lite"/>
    </source>
</evidence>